<keyword evidence="3" id="KW-0808">Transferase</keyword>
<dbReference type="EC" id="1.1.1.8" evidence="2 10"/>
<dbReference type="PANTHER" id="PTHR11728:SF8">
    <property type="entry name" value="GLYCEROL-3-PHOSPHATE DEHYDROGENASE [NAD(+)]-RELATED"/>
    <property type="match status" value="1"/>
</dbReference>
<dbReference type="Gene3D" id="3.40.250.10">
    <property type="entry name" value="Rhodanese-like domain"/>
    <property type="match status" value="1"/>
</dbReference>
<evidence type="ECO:0000256" key="1">
    <source>
        <dbReference type="ARBA" id="ARBA00011009"/>
    </source>
</evidence>
<feature type="region of interest" description="Disordered" evidence="11">
    <location>
        <begin position="199"/>
        <end position="222"/>
    </location>
</feature>
<dbReference type="STRING" id="1182541.W9YU74"/>
<keyword evidence="5 9" id="KW-0520">NAD</keyword>
<dbReference type="SUPFAM" id="SSF48179">
    <property type="entry name" value="6-phosphogluconate dehydrogenase C-terminal domain-like"/>
    <property type="match status" value="1"/>
</dbReference>
<dbReference type="InterPro" id="IPR013328">
    <property type="entry name" value="6PGD_dom2"/>
</dbReference>
<comment type="catalytic activity">
    <reaction evidence="7 10">
        <text>sn-glycerol 3-phosphate + NAD(+) = dihydroxyacetone phosphate + NADH + H(+)</text>
        <dbReference type="Rhea" id="RHEA:11092"/>
        <dbReference type="ChEBI" id="CHEBI:15378"/>
        <dbReference type="ChEBI" id="CHEBI:57540"/>
        <dbReference type="ChEBI" id="CHEBI:57597"/>
        <dbReference type="ChEBI" id="CHEBI:57642"/>
        <dbReference type="ChEBI" id="CHEBI:57945"/>
        <dbReference type="EC" id="1.1.1.8"/>
    </reaction>
</comment>
<evidence type="ECO:0000256" key="3">
    <source>
        <dbReference type="ARBA" id="ARBA00022695"/>
    </source>
</evidence>
<dbReference type="GO" id="GO:0005634">
    <property type="term" value="C:nucleus"/>
    <property type="evidence" value="ECO:0007669"/>
    <property type="project" value="TreeGrafter"/>
</dbReference>
<dbReference type="InterPro" id="IPR006109">
    <property type="entry name" value="G3P_DH_NAD-dep_C"/>
</dbReference>
<evidence type="ECO:0000256" key="5">
    <source>
        <dbReference type="ARBA" id="ARBA00023027"/>
    </source>
</evidence>
<keyword evidence="4 9" id="KW-0560">Oxidoreductase</keyword>
<dbReference type="InterPro" id="IPR006168">
    <property type="entry name" value="G3P_DH_NAD-dep"/>
</dbReference>
<evidence type="ECO:0000256" key="6">
    <source>
        <dbReference type="ARBA" id="ARBA00043893"/>
    </source>
</evidence>
<dbReference type="FunFam" id="1.10.1040.10:FF:000004">
    <property type="entry name" value="Glycerol-3-phosphate dehydrogenase [NAD(+)]"/>
    <property type="match status" value="1"/>
</dbReference>
<dbReference type="InterPro" id="IPR036873">
    <property type="entry name" value="Rhodanese-like_dom_sf"/>
</dbReference>
<evidence type="ECO:0000313" key="14">
    <source>
        <dbReference type="Proteomes" id="UP000019484"/>
    </source>
</evidence>
<dbReference type="PROSITE" id="PS50206">
    <property type="entry name" value="RHODANESE_3"/>
    <property type="match status" value="1"/>
</dbReference>
<dbReference type="GeneID" id="19156465"/>
<evidence type="ECO:0000256" key="11">
    <source>
        <dbReference type="SAM" id="MobiDB-lite"/>
    </source>
</evidence>
<comment type="similarity">
    <text evidence="1 9">Belongs to the NAD-dependent glycerol-3-phosphate dehydrogenase family.</text>
</comment>
<dbReference type="AlphaFoldDB" id="W9YU74"/>
<dbReference type="OrthoDB" id="10263760at2759"/>
<dbReference type="Pfam" id="PF00899">
    <property type="entry name" value="ThiF"/>
    <property type="match status" value="1"/>
</dbReference>
<dbReference type="SUPFAM" id="SSF52821">
    <property type="entry name" value="Rhodanese/Cell cycle control phosphatase"/>
    <property type="match status" value="1"/>
</dbReference>
<evidence type="ECO:0000256" key="9">
    <source>
        <dbReference type="RuleBase" id="RU000437"/>
    </source>
</evidence>
<dbReference type="eggNOG" id="KOG2711">
    <property type="taxonomic scope" value="Eukaryota"/>
</dbReference>
<dbReference type="InterPro" id="IPR036291">
    <property type="entry name" value="NAD(P)-bd_dom_sf"/>
</dbReference>
<dbReference type="RefSeq" id="XP_007720666.1">
    <property type="nucleotide sequence ID" value="XM_007722476.1"/>
</dbReference>
<evidence type="ECO:0000259" key="12">
    <source>
        <dbReference type="PROSITE" id="PS50206"/>
    </source>
</evidence>
<dbReference type="PRINTS" id="PR00077">
    <property type="entry name" value="GPDHDRGNASE"/>
</dbReference>
<dbReference type="GO" id="GO:0051287">
    <property type="term" value="F:NAD binding"/>
    <property type="evidence" value="ECO:0007669"/>
    <property type="project" value="UniProtKB-UniRule"/>
</dbReference>
<feature type="compositionally biased region" description="Basic and acidic residues" evidence="11">
    <location>
        <begin position="940"/>
        <end position="951"/>
    </location>
</feature>
<accession>W9YU74</accession>
<dbReference type="CDD" id="cd00757">
    <property type="entry name" value="ThiF_MoeB_HesA_family"/>
    <property type="match status" value="1"/>
</dbReference>
<dbReference type="Pfam" id="PF07479">
    <property type="entry name" value="NAD_Gly3P_dh_C"/>
    <property type="match status" value="1"/>
</dbReference>
<dbReference type="PANTHER" id="PTHR11728">
    <property type="entry name" value="GLYCEROL-3-PHOSPHATE DEHYDROGENASE"/>
    <property type="match status" value="1"/>
</dbReference>
<dbReference type="GO" id="GO:0005975">
    <property type="term" value="P:carbohydrate metabolic process"/>
    <property type="evidence" value="ECO:0007669"/>
    <property type="project" value="InterPro"/>
</dbReference>
<dbReference type="InterPro" id="IPR035985">
    <property type="entry name" value="Ubiquitin-activating_enz"/>
</dbReference>
<dbReference type="Proteomes" id="UP000019484">
    <property type="component" value="Unassembled WGS sequence"/>
</dbReference>
<dbReference type="GO" id="GO:0016779">
    <property type="term" value="F:nucleotidyltransferase activity"/>
    <property type="evidence" value="ECO:0007669"/>
    <property type="project" value="UniProtKB-KW"/>
</dbReference>
<dbReference type="HOGENOM" id="CLU_293553_0_0_1"/>
<feature type="compositionally biased region" description="Low complexity" evidence="11">
    <location>
        <begin position="486"/>
        <end position="500"/>
    </location>
</feature>
<protein>
    <recommendedName>
        <fullName evidence="8 10">Glycerol-3-phosphate dehydrogenase [NAD(+)]</fullName>
        <ecNumber evidence="2 10">1.1.1.8</ecNumber>
    </recommendedName>
</protein>
<dbReference type="GO" id="GO:0005829">
    <property type="term" value="C:cytosol"/>
    <property type="evidence" value="ECO:0007669"/>
    <property type="project" value="TreeGrafter"/>
</dbReference>
<dbReference type="eggNOG" id="KOG2017">
    <property type="taxonomic scope" value="Eukaryota"/>
</dbReference>
<dbReference type="Gene3D" id="1.10.1040.10">
    <property type="entry name" value="N-(1-d-carboxylethyl)-l-norvaline Dehydrogenase, domain 2"/>
    <property type="match status" value="1"/>
</dbReference>
<organism evidence="13 14">
    <name type="scientific">Capronia coronata CBS 617.96</name>
    <dbReference type="NCBI Taxonomy" id="1182541"/>
    <lineage>
        <taxon>Eukaryota</taxon>
        <taxon>Fungi</taxon>
        <taxon>Dikarya</taxon>
        <taxon>Ascomycota</taxon>
        <taxon>Pezizomycotina</taxon>
        <taxon>Eurotiomycetes</taxon>
        <taxon>Chaetothyriomycetidae</taxon>
        <taxon>Chaetothyriales</taxon>
        <taxon>Herpotrichiellaceae</taxon>
        <taxon>Capronia</taxon>
    </lineage>
</organism>
<feature type="domain" description="Rhodanese" evidence="12">
    <location>
        <begin position="870"/>
        <end position="903"/>
    </location>
</feature>
<evidence type="ECO:0000313" key="13">
    <source>
        <dbReference type="EMBL" id="EXJ96437.1"/>
    </source>
</evidence>
<evidence type="ECO:0000256" key="2">
    <source>
        <dbReference type="ARBA" id="ARBA00013218"/>
    </source>
</evidence>
<dbReference type="GO" id="GO:0141152">
    <property type="term" value="F:glycerol-3-phosphate dehydrogenase (NAD+) activity"/>
    <property type="evidence" value="ECO:0007669"/>
    <property type="project" value="UniProtKB-UniRule"/>
</dbReference>
<gene>
    <name evidence="13" type="ORF">A1O1_01563</name>
</gene>
<feature type="compositionally biased region" description="Polar residues" evidence="11">
    <location>
        <begin position="428"/>
        <end position="485"/>
    </location>
</feature>
<sequence>MDGLRAKMSSLTPFTKKHKVTVIGSGNWGSTIAKLVAENTAEHPELFERDVQMWVYEEEVQLDKKSKHYDESSELSKGPQNLTKLINTFHENVKYLPGIALPYNVIANPSLTDAVKNSSVLIFNLPHQFILNLCKQLRGHILPFARGISCIKGVNVHEASISLFSETIGEELGIYCGALSGANIANEVAQEKFSETTIAYDPPPMDSQAPTPATSQGSSPVSSHVDLTKLVHKDVSGRPSKVTLRPLPSEYYPFDHVTIKKLFHRKYFHVRVVSDVAGVSLGGALKNIVAVAAGWVDGLGWGDNAKAAVMRVGLLEMREFGNRFFPNTVHPDTFTVESAGVADLITTCSGGRNHKCAMLSIREGKSIEEIEARELNGQKLQGALTAVEVHTFLKSLGMEKDFPLFTAVYNILKGNEKAEKLPDLIDNNEATDTSASKPTQSSSLPIPPQSTSSTNPEQQTVAGTQPHCPTTSPLGDNERQSNTTTSRSPLEPAPPLASSRYNRQLLLPQLRLRGQERLLNSKVLIIGLGGLGSPASLYLAGAGVGTLGLMDGDTVELGNLHRQIAHTESAAREGLSKVRSAAARCKALNSEIRYVLHEERASADNILGAIAQYNVVLDCTDNPATRYLISDACVLLGKVLVSGAAQRGEGMLVVLNSPPSPLSADGGQGGQDKGPCYRCVFPRPPPPEMVRGCSEIGILGPVVGLIGTMMAGEAIKIIAAGGHLPPSPTTTPEAEAEAEAERLNNGSSLSSPASSQTDQMRKPAQKQHQHTMLLYNTYAADPRGMFRTIGLRGRRKDCLACGDDDALAQKGLSRITADTISQGRLDYQAFCGVFEDVNLLDDERRVGAKEFLETLTTPSENPTENDLEREEQKRIVIDVREEHEYELGTKVAGSINMPISRILRLGGGAFDELGLGADAERRGPMGNESHVRTTPPKAINGHDDGPGRVDSSHSGMNTPLLANGLDGHRETQSHGPPPAVYFVCERGNDSQIAAQKLMDQLAGDSAASQRWGWVGDVKGGFVAIKKWSQSSSPSS</sequence>
<dbReference type="InterPro" id="IPR008927">
    <property type="entry name" value="6-PGluconate_DH-like_C_sf"/>
</dbReference>
<dbReference type="InterPro" id="IPR001763">
    <property type="entry name" value="Rhodanese-like_dom"/>
</dbReference>
<dbReference type="SUPFAM" id="SSF69572">
    <property type="entry name" value="Activating enzymes of the ubiquitin-like proteins"/>
    <property type="match status" value="1"/>
</dbReference>
<feature type="region of interest" description="Disordered" evidence="11">
    <location>
        <begin position="723"/>
        <end position="769"/>
    </location>
</feature>
<dbReference type="EMBL" id="AMWN01000001">
    <property type="protein sequence ID" value="EXJ96437.1"/>
    <property type="molecule type" value="Genomic_DNA"/>
</dbReference>
<dbReference type="GO" id="GO:0008641">
    <property type="term" value="F:ubiquitin-like modifier activating enzyme activity"/>
    <property type="evidence" value="ECO:0007669"/>
    <property type="project" value="InterPro"/>
</dbReference>
<comment type="function">
    <text evidence="6">Plays a central role in 2-thiolation of mcm(5)S(2)U at tRNA wobble positions of cytosolic tRNA(Lys), tRNA(Glu) and tRNA(Gln). Also essential during biosynthesis of the molybdenum cofactor. Acts by mediating the C-terminal thiocarboxylation of sulfur carriers urm1 and mocs2a. Its N-terminus first activates urm1 and mocs2a as acyl-adenylates (-COAMP), then the persulfide sulfur on the catalytic cysteine is transferred to urm1 and mocs2a to form thiocarboxylation (-COSH) of their C-terminus. The reaction probably involves hydrogen sulfide that is generated from the persulfide intermediate and that acts as a nucleophile towards urm1 and mocs2a. Subsequently, a transient disulfide bond is formed. Does not use thiosulfate as sulfur donor; nfs1 probably acting as a sulfur donor for thiocarboxylation reactions.</text>
</comment>
<keyword evidence="14" id="KW-1185">Reference proteome</keyword>
<evidence type="ECO:0000256" key="7">
    <source>
        <dbReference type="ARBA" id="ARBA00048683"/>
    </source>
</evidence>
<dbReference type="SUPFAM" id="SSF51735">
    <property type="entry name" value="NAD(P)-binding Rossmann-fold domains"/>
    <property type="match status" value="1"/>
</dbReference>
<comment type="caution">
    <text evidence="13">The sequence shown here is derived from an EMBL/GenBank/DDBJ whole genome shotgun (WGS) entry which is preliminary data.</text>
</comment>
<reference evidence="13 14" key="1">
    <citation type="submission" date="2013-03" db="EMBL/GenBank/DDBJ databases">
        <title>The Genome Sequence of Capronia coronata CBS 617.96.</title>
        <authorList>
            <consortium name="The Broad Institute Genomics Platform"/>
            <person name="Cuomo C."/>
            <person name="de Hoog S."/>
            <person name="Gorbushina A."/>
            <person name="Walker B."/>
            <person name="Young S.K."/>
            <person name="Zeng Q."/>
            <person name="Gargeya S."/>
            <person name="Fitzgerald M."/>
            <person name="Haas B."/>
            <person name="Abouelleil A."/>
            <person name="Allen A.W."/>
            <person name="Alvarado L."/>
            <person name="Arachchi H.M."/>
            <person name="Berlin A.M."/>
            <person name="Chapman S.B."/>
            <person name="Gainer-Dewar J."/>
            <person name="Goldberg J."/>
            <person name="Griggs A."/>
            <person name="Gujja S."/>
            <person name="Hansen M."/>
            <person name="Howarth C."/>
            <person name="Imamovic A."/>
            <person name="Ireland A."/>
            <person name="Larimer J."/>
            <person name="McCowan C."/>
            <person name="Murphy C."/>
            <person name="Pearson M."/>
            <person name="Poon T.W."/>
            <person name="Priest M."/>
            <person name="Roberts A."/>
            <person name="Saif S."/>
            <person name="Shea T."/>
            <person name="Sisk P."/>
            <person name="Sykes S."/>
            <person name="Wortman J."/>
            <person name="Nusbaum C."/>
            <person name="Birren B."/>
        </authorList>
    </citation>
    <scope>NUCLEOTIDE SEQUENCE [LARGE SCALE GENOMIC DNA]</scope>
    <source>
        <strain evidence="13 14">CBS 617.96</strain>
    </source>
</reference>
<evidence type="ECO:0000256" key="8">
    <source>
        <dbReference type="ARBA" id="ARBA00072861"/>
    </source>
</evidence>
<feature type="region of interest" description="Disordered" evidence="11">
    <location>
        <begin position="920"/>
        <end position="951"/>
    </location>
</feature>
<evidence type="ECO:0000256" key="4">
    <source>
        <dbReference type="ARBA" id="ARBA00023002"/>
    </source>
</evidence>
<proteinExistence type="inferred from homology"/>
<evidence type="ECO:0000256" key="10">
    <source>
        <dbReference type="RuleBase" id="RU361243"/>
    </source>
</evidence>
<dbReference type="InterPro" id="IPR011128">
    <property type="entry name" value="G3P_DH_NAD-dep_N"/>
</dbReference>
<feature type="region of interest" description="Disordered" evidence="11">
    <location>
        <begin position="428"/>
        <end position="500"/>
    </location>
</feature>
<dbReference type="InterPro" id="IPR000594">
    <property type="entry name" value="ThiF_NAD_FAD-bd"/>
</dbReference>
<dbReference type="Pfam" id="PF01210">
    <property type="entry name" value="NAD_Gly3P_dh_N"/>
    <property type="match status" value="1"/>
</dbReference>
<name>W9YU74_9EURO</name>
<feature type="compositionally biased region" description="Polar residues" evidence="11">
    <location>
        <begin position="208"/>
        <end position="222"/>
    </location>
</feature>
<keyword evidence="3" id="KW-0548">Nucleotidyltransferase</keyword>
<dbReference type="Gene3D" id="3.40.50.720">
    <property type="entry name" value="NAD(P)-binding Rossmann-like Domain"/>
    <property type="match status" value="2"/>
</dbReference>
<dbReference type="GO" id="GO:0046168">
    <property type="term" value="P:glycerol-3-phosphate catabolic process"/>
    <property type="evidence" value="ECO:0007669"/>
    <property type="project" value="UniProtKB-UniRule"/>
</dbReference>